<dbReference type="Proteomes" id="UP000321034">
    <property type="component" value="Unassembled WGS sequence"/>
</dbReference>
<keyword evidence="2" id="KW-0732">Signal</keyword>
<feature type="chain" id="PRO_5022904200" description="Copper resistance protein CopC" evidence="2">
    <location>
        <begin position="32"/>
        <end position="182"/>
    </location>
</feature>
<dbReference type="AlphaFoldDB" id="A0A5C8HUE4"/>
<gene>
    <name evidence="3" type="ORF">FVP77_11315</name>
</gene>
<evidence type="ECO:0000313" key="4">
    <source>
        <dbReference type="Proteomes" id="UP000321034"/>
    </source>
</evidence>
<organism evidence="3 4">
    <name type="scientific">Microbacterium hatanonis</name>
    <dbReference type="NCBI Taxonomy" id="404366"/>
    <lineage>
        <taxon>Bacteria</taxon>
        <taxon>Bacillati</taxon>
        <taxon>Actinomycetota</taxon>
        <taxon>Actinomycetes</taxon>
        <taxon>Micrococcales</taxon>
        <taxon>Microbacteriaceae</taxon>
        <taxon>Microbacterium</taxon>
    </lineage>
</organism>
<evidence type="ECO:0000256" key="2">
    <source>
        <dbReference type="SAM" id="SignalP"/>
    </source>
</evidence>
<dbReference type="RefSeq" id="WP_147894721.1">
    <property type="nucleotide sequence ID" value="NZ_BAAANR010000001.1"/>
</dbReference>
<sequence>MTKTVLRPFGAALALLLAAAFVLLAPGAARAHGGPIQLTIGPDGIGGVSLYAQYVRDGHMVNEIIDPLVTAKADDGRTAGPVSLVSSSEGQGRWVSEQPFLGEGRWTVTVRTTTPDVAETTAVFTVTELDEPISAQTTSAAVDDDASSALGVGIVGLGAGVLLVGGVVGAIVLRRRTKDRAV</sequence>
<dbReference type="EMBL" id="VRSV01000002">
    <property type="protein sequence ID" value="TXK09508.1"/>
    <property type="molecule type" value="Genomic_DNA"/>
</dbReference>
<feature type="signal peptide" evidence="2">
    <location>
        <begin position="1"/>
        <end position="31"/>
    </location>
</feature>
<evidence type="ECO:0008006" key="5">
    <source>
        <dbReference type="Google" id="ProtNLM"/>
    </source>
</evidence>
<feature type="transmembrane region" description="Helical" evidence="1">
    <location>
        <begin position="149"/>
        <end position="173"/>
    </location>
</feature>
<keyword evidence="1" id="KW-1133">Transmembrane helix</keyword>
<keyword evidence="1" id="KW-0472">Membrane</keyword>
<evidence type="ECO:0000256" key="1">
    <source>
        <dbReference type="SAM" id="Phobius"/>
    </source>
</evidence>
<protein>
    <recommendedName>
        <fullName evidence="5">Copper resistance protein CopC</fullName>
    </recommendedName>
</protein>
<keyword evidence="1" id="KW-0812">Transmembrane</keyword>
<reference evidence="3 4" key="1">
    <citation type="submission" date="2019-08" db="EMBL/GenBank/DDBJ databases">
        <authorList>
            <person name="Dong K."/>
        </authorList>
    </citation>
    <scope>NUCLEOTIDE SEQUENCE [LARGE SCALE GENOMIC DNA]</scope>
    <source>
        <strain evidence="3 4">JCM14558</strain>
    </source>
</reference>
<dbReference type="OrthoDB" id="4258031at2"/>
<evidence type="ECO:0000313" key="3">
    <source>
        <dbReference type="EMBL" id="TXK09508.1"/>
    </source>
</evidence>
<proteinExistence type="predicted"/>
<keyword evidence="4" id="KW-1185">Reference proteome</keyword>
<comment type="caution">
    <text evidence="3">The sequence shown here is derived from an EMBL/GenBank/DDBJ whole genome shotgun (WGS) entry which is preliminary data.</text>
</comment>
<name>A0A5C8HUE4_9MICO</name>
<accession>A0A5C8HUE4</accession>